<dbReference type="Gene3D" id="3.30.200.20">
    <property type="entry name" value="Phosphorylase Kinase, domain 1"/>
    <property type="match status" value="1"/>
</dbReference>
<dbReference type="SUPFAM" id="SSF56112">
    <property type="entry name" value="Protein kinase-like (PK-like)"/>
    <property type="match status" value="1"/>
</dbReference>
<dbReference type="Pfam" id="PF00069">
    <property type="entry name" value="Pkinase"/>
    <property type="match status" value="1"/>
</dbReference>
<protein>
    <submittedName>
        <fullName evidence="7">Protein kinase domain-containing protein</fullName>
    </submittedName>
</protein>
<keyword evidence="6" id="KW-1185">Reference proteome</keyword>
<keyword evidence="3" id="KW-0418">Kinase</keyword>
<evidence type="ECO:0000313" key="6">
    <source>
        <dbReference type="Proteomes" id="UP000038045"/>
    </source>
</evidence>
<evidence type="ECO:0000259" key="5">
    <source>
        <dbReference type="PROSITE" id="PS50011"/>
    </source>
</evidence>
<dbReference type="GO" id="GO:0004674">
    <property type="term" value="F:protein serine/threonine kinase activity"/>
    <property type="evidence" value="ECO:0007669"/>
    <property type="project" value="TreeGrafter"/>
</dbReference>
<dbReference type="Proteomes" id="UP000038045">
    <property type="component" value="Unplaced"/>
</dbReference>
<organism evidence="6 7">
    <name type="scientific">Parastrongyloides trichosuri</name>
    <name type="common">Possum-specific nematode worm</name>
    <dbReference type="NCBI Taxonomy" id="131310"/>
    <lineage>
        <taxon>Eukaryota</taxon>
        <taxon>Metazoa</taxon>
        <taxon>Ecdysozoa</taxon>
        <taxon>Nematoda</taxon>
        <taxon>Chromadorea</taxon>
        <taxon>Rhabditida</taxon>
        <taxon>Tylenchina</taxon>
        <taxon>Panagrolaimomorpha</taxon>
        <taxon>Strongyloidoidea</taxon>
        <taxon>Strongyloididae</taxon>
        <taxon>Parastrongyloides</taxon>
    </lineage>
</organism>
<dbReference type="PANTHER" id="PTHR44329">
    <property type="entry name" value="SERINE/THREONINE-PROTEIN KINASE TNNI3K-RELATED"/>
    <property type="match status" value="1"/>
</dbReference>
<reference evidence="7" key="1">
    <citation type="submission" date="2017-02" db="UniProtKB">
        <authorList>
            <consortium name="WormBaseParasite"/>
        </authorList>
    </citation>
    <scope>IDENTIFICATION</scope>
</reference>
<keyword evidence="2" id="KW-0547">Nucleotide-binding</keyword>
<proteinExistence type="predicted"/>
<keyword evidence="4" id="KW-0067">ATP-binding</keyword>
<dbReference type="GO" id="GO:0005524">
    <property type="term" value="F:ATP binding"/>
    <property type="evidence" value="ECO:0007669"/>
    <property type="project" value="UniProtKB-KW"/>
</dbReference>
<evidence type="ECO:0000256" key="1">
    <source>
        <dbReference type="ARBA" id="ARBA00022679"/>
    </source>
</evidence>
<dbReference type="InterPro" id="IPR008271">
    <property type="entry name" value="Ser/Thr_kinase_AS"/>
</dbReference>
<dbReference type="PROSITE" id="PS00108">
    <property type="entry name" value="PROTEIN_KINASE_ST"/>
    <property type="match status" value="1"/>
</dbReference>
<evidence type="ECO:0000256" key="4">
    <source>
        <dbReference type="ARBA" id="ARBA00022840"/>
    </source>
</evidence>
<dbReference type="WBParaSite" id="PTRK_0001294500.1">
    <property type="protein sequence ID" value="PTRK_0001294500.1"/>
    <property type="gene ID" value="PTRK_0001294500"/>
</dbReference>
<dbReference type="AlphaFoldDB" id="A0A0N4ZWB2"/>
<evidence type="ECO:0000256" key="3">
    <source>
        <dbReference type="ARBA" id="ARBA00022777"/>
    </source>
</evidence>
<dbReference type="PROSITE" id="PS50011">
    <property type="entry name" value="PROTEIN_KINASE_DOM"/>
    <property type="match status" value="1"/>
</dbReference>
<name>A0A0N4ZWB2_PARTI</name>
<dbReference type="STRING" id="131310.A0A0N4ZWB2"/>
<accession>A0A0N4ZWB2</accession>
<evidence type="ECO:0000313" key="7">
    <source>
        <dbReference type="WBParaSite" id="PTRK_0001294500.1"/>
    </source>
</evidence>
<dbReference type="InterPro" id="IPR000719">
    <property type="entry name" value="Prot_kinase_dom"/>
</dbReference>
<dbReference type="InterPro" id="IPR011009">
    <property type="entry name" value="Kinase-like_dom_sf"/>
</dbReference>
<sequence length="211" mass="24148">MNINLNLPFQVDTDIVLTEILKNGGFATIFKGLRKNMLVAVKGKHMYNKTSINEVKHMSLFIDSKINALPSFINCILNSEKNIRFIIMEYYEKSVFDHVSLRSSKILTFNEVLDMSYDILDAMMFLNSFQIIHADLKESNVIMKKQEIGPDSVCLIDFGSSKTFGEKNESTANVTLPYVGLWFHKDHAINYSSDLFSLTVMLIKLLKINNF</sequence>
<dbReference type="Gene3D" id="1.10.510.10">
    <property type="entry name" value="Transferase(Phosphotransferase) domain 1"/>
    <property type="match status" value="1"/>
</dbReference>
<evidence type="ECO:0000256" key="2">
    <source>
        <dbReference type="ARBA" id="ARBA00022741"/>
    </source>
</evidence>
<feature type="domain" description="Protein kinase" evidence="5">
    <location>
        <begin position="15"/>
        <end position="211"/>
    </location>
</feature>
<keyword evidence="1" id="KW-0808">Transferase</keyword>
<dbReference type="PANTHER" id="PTHR44329:SF288">
    <property type="entry name" value="MITOGEN-ACTIVATED PROTEIN KINASE KINASE KINASE 20"/>
    <property type="match status" value="1"/>
</dbReference>
<dbReference type="SMART" id="SM00220">
    <property type="entry name" value="S_TKc"/>
    <property type="match status" value="1"/>
</dbReference>
<dbReference type="InterPro" id="IPR051681">
    <property type="entry name" value="Ser/Thr_Kinases-Pseudokinases"/>
</dbReference>